<dbReference type="Proteomes" id="UP000177798">
    <property type="component" value="Chromosome 15"/>
</dbReference>
<accession>A0A1D9QL31</accession>
<dbReference type="VEuPathDB" id="FungiDB:sscle_15g104140"/>
<dbReference type="OrthoDB" id="443402at2759"/>
<name>A0A1D9QL31_SCLS1</name>
<dbReference type="Gene3D" id="1.25.40.20">
    <property type="entry name" value="Ankyrin repeat-containing domain"/>
    <property type="match status" value="1"/>
</dbReference>
<protein>
    <recommendedName>
        <fullName evidence="3">Ankyrin repeat protein</fullName>
    </recommendedName>
</protein>
<gene>
    <name evidence="1" type="ORF">sscle_15g104140</name>
</gene>
<organism evidence="1 2">
    <name type="scientific">Sclerotinia sclerotiorum (strain ATCC 18683 / 1980 / Ss-1)</name>
    <name type="common">White mold</name>
    <name type="synonym">Whetzelinia sclerotiorum</name>
    <dbReference type="NCBI Taxonomy" id="665079"/>
    <lineage>
        <taxon>Eukaryota</taxon>
        <taxon>Fungi</taxon>
        <taxon>Dikarya</taxon>
        <taxon>Ascomycota</taxon>
        <taxon>Pezizomycotina</taxon>
        <taxon>Leotiomycetes</taxon>
        <taxon>Helotiales</taxon>
        <taxon>Sclerotiniaceae</taxon>
        <taxon>Sclerotinia</taxon>
    </lineage>
</organism>
<proteinExistence type="predicted"/>
<evidence type="ECO:0000313" key="2">
    <source>
        <dbReference type="Proteomes" id="UP000177798"/>
    </source>
</evidence>
<sequence>MYLHRSVREYLERPGIRSKLFKHVSEMDFEPCTPLMCSYVRQLEFFEARKKILNDRSTLSLFMTTVLHYAHEADIAGSDTYIEPLKTFAKLTHASRIKSKIWTPKDFSSFLHIAVNWDLCAYVKLNLNLLAPKIRASIVHTLLPYALAATDEYYIQGMEQRENSEYLRDRIPPSPRMVKLLLAHGAQPNRKMKDFSAIHEWTAFEIAIRNVCAILPRVDANGSSQEYSKEEKSLVCNHLEIVKVMLDYGADLNTYLNYEGRAIMPRRLLTETMRKYWRRKESDVHQMFEKKGGKLELSMIRKLMTNY</sequence>
<reference evidence="2" key="1">
    <citation type="journal article" date="2017" name="Genome Biol. Evol.">
        <title>The complete genome sequence of the phytopathogenic fungus Sclerotinia sclerotiorum reveals insights into the genome architecture of broad host range pathogens.</title>
        <authorList>
            <person name="Derbyshire M."/>
            <person name="Denton-Giles M."/>
            <person name="Hegedus D."/>
            <person name="Seifbarghy S."/>
            <person name="Rollins J."/>
            <person name="van Kan J."/>
            <person name="Seidl M.F."/>
            <person name="Faino L."/>
            <person name="Mbengue M."/>
            <person name="Navaud O."/>
            <person name="Raffaele S."/>
            <person name="Hammond-Kosack K."/>
            <person name="Heard S."/>
            <person name="Oliver R."/>
        </authorList>
    </citation>
    <scope>NUCLEOTIDE SEQUENCE [LARGE SCALE GENOMIC DNA]</scope>
    <source>
        <strain evidence="2">ATCC 18683 / 1980 / Ss-1</strain>
    </source>
</reference>
<evidence type="ECO:0000313" key="1">
    <source>
        <dbReference type="EMBL" id="APA15644.1"/>
    </source>
</evidence>
<evidence type="ECO:0008006" key="3">
    <source>
        <dbReference type="Google" id="ProtNLM"/>
    </source>
</evidence>
<dbReference type="EMBL" id="CP017828">
    <property type="protein sequence ID" value="APA15644.1"/>
    <property type="molecule type" value="Genomic_DNA"/>
</dbReference>
<dbReference type="AlphaFoldDB" id="A0A1D9QL31"/>
<dbReference type="SUPFAM" id="SSF48403">
    <property type="entry name" value="Ankyrin repeat"/>
    <property type="match status" value="1"/>
</dbReference>
<dbReference type="InterPro" id="IPR036770">
    <property type="entry name" value="Ankyrin_rpt-contain_sf"/>
</dbReference>